<dbReference type="HOGENOM" id="CLU_1449232_0_0_1"/>
<dbReference type="EMBL" id="ABJB011129143">
    <property type="status" value="NOT_ANNOTATED_CDS"/>
    <property type="molecule type" value="Genomic_DNA"/>
</dbReference>
<accession>B7PP09</accession>
<dbReference type="EMBL" id="ABJB010329073">
    <property type="status" value="NOT_ANNOTATED_CDS"/>
    <property type="molecule type" value="Genomic_DNA"/>
</dbReference>
<dbReference type="EMBL" id="ABJB010787021">
    <property type="status" value="NOT_ANNOTATED_CDS"/>
    <property type="molecule type" value="Genomic_DNA"/>
</dbReference>
<protein>
    <submittedName>
        <fullName evidence="2 3">Uncharacterized protein</fullName>
    </submittedName>
</protein>
<sequence>MIGIGALHGLSVHPTRARRDDLIRSGPAGGASTVESWAQVSAAHNRGSVASPIRRWQQQQQRRGRPAMQCSGTGGEPFHGAWMSTVGMHTRKAAQRGIGVETTRAGGKGVVGSNSHVARASGRALECLRIGTAQGWLAAASAKVRTRAARRPHLPGGCRGQGRLTGGAFFFDAASAGRLIARLQGRP</sequence>
<proteinExistence type="predicted"/>
<keyword evidence="4" id="KW-1185">Reference proteome</keyword>
<dbReference type="InParanoid" id="B7PP09"/>
<evidence type="ECO:0000256" key="1">
    <source>
        <dbReference type="SAM" id="MobiDB-lite"/>
    </source>
</evidence>
<reference evidence="3" key="2">
    <citation type="submission" date="2020-05" db="UniProtKB">
        <authorList>
            <consortium name="EnsemblMetazoa"/>
        </authorList>
    </citation>
    <scope>IDENTIFICATION</scope>
    <source>
        <strain evidence="3">wikel</strain>
    </source>
</reference>
<evidence type="ECO:0000313" key="4">
    <source>
        <dbReference type="Proteomes" id="UP000001555"/>
    </source>
</evidence>
<evidence type="ECO:0000313" key="3">
    <source>
        <dbReference type="EnsemblMetazoa" id="ISCW019136-PA"/>
    </source>
</evidence>
<gene>
    <name evidence="2" type="ORF">IscW_ISCW019136</name>
</gene>
<evidence type="ECO:0000313" key="2">
    <source>
        <dbReference type="EMBL" id="EEC08331.1"/>
    </source>
</evidence>
<dbReference type="PaxDb" id="6945-B7PP09"/>
<dbReference type="EnsemblMetazoa" id="ISCW019136-RA">
    <property type="protein sequence ID" value="ISCW019136-PA"/>
    <property type="gene ID" value="ISCW019136"/>
</dbReference>
<dbReference type="VEuPathDB" id="VectorBase:ISCI019136"/>
<reference evidence="2 4" key="1">
    <citation type="submission" date="2008-03" db="EMBL/GenBank/DDBJ databases">
        <title>Annotation of Ixodes scapularis.</title>
        <authorList>
            <consortium name="Ixodes scapularis Genome Project Consortium"/>
            <person name="Caler E."/>
            <person name="Hannick L.I."/>
            <person name="Bidwell S."/>
            <person name="Joardar V."/>
            <person name="Thiagarajan M."/>
            <person name="Amedeo P."/>
            <person name="Galinsky K.J."/>
            <person name="Schobel S."/>
            <person name="Inman J."/>
            <person name="Hostetler J."/>
            <person name="Miller J."/>
            <person name="Hammond M."/>
            <person name="Megy K."/>
            <person name="Lawson D."/>
            <person name="Kodira C."/>
            <person name="Sutton G."/>
            <person name="Meyer J."/>
            <person name="Hill C.A."/>
            <person name="Birren B."/>
            <person name="Nene V."/>
            <person name="Collins F."/>
            <person name="Alarcon-Chaidez F."/>
            <person name="Wikel S."/>
            <person name="Strausberg R."/>
        </authorList>
    </citation>
    <scope>NUCLEOTIDE SEQUENCE [LARGE SCALE GENOMIC DNA]</scope>
    <source>
        <strain evidence="4">Wikel</strain>
        <strain evidence="2">Wikel colony</strain>
    </source>
</reference>
<dbReference type="Proteomes" id="UP000001555">
    <property type="component" value="Unassembled WGS sequence"/>
</dbReference>
<feature type="region of interest" description="Disordered" evidence="1">
    <location>
        <begin position="44"/>
        <end position="76"/>
    </location>
</feature>
<dbReference type="AlphaFoldDB" id="B7PP09"/>
<dbReference type="EMBL" id="DS755574">
    <property type="protein sequence ID" value="EEC08331.1"/>
    <property type="molecule type" value="Genomic_DNA"/>
</dbReference>
<dbReference type="VEuPathDB" id="VectorBase:ISCW019136"/>
<name>B7PP09_IXOSC</name>
<organism>
    <name type="scientific">Ixodes scapularis</name>
    <name type="common">Black-legged tick</name>
    <name type="synonym">Deer tick</name>
    <dbReference type="NCBI Taxonomy" id="6945"/>
    <lineage>
        <taxon>Eukaryota</taxon>
        <taxon>Metazoa</taxon>
        <taxon>Ecdysozoa</taxon>
        <taxon>Arthropoda</taxon>
        <taxon>Chelicerata</taxon>
        <taxon>Arachnida</taxon>
        <taxon>Acari</taxon>
        <taxon>Parasitiformes</taxon>
        <taxon>Ixodida</taxon>
        <taxon>Ixodoidea</taxon>
        <taxon>Ixodidae</taxon>
        <taxon>Ixodinae</taxon>
        <taxon>Ixodes</taxon>
    </lineage>
</organism>